<reference evidence="2 3" key="1">
    <citation type="submission" date="2024-03" db="EMBL/GenBank/DDBJ databases">
        <authorList>
            <person name="Gkanogiannis A."/>
            <person name="Becerra Lopez-Lavalle L."/>
        </authorList>
    </citation>
    <scope>NUCLEOTIDE SEQUENCE [LARGE SCALE GENOMIC DNA]</scope>
</reference>
<evidence type="ECO:0000313" key="2">
    <source>
        <dbReference type="EMBL" id="CAK9318048.1"/>
    </source>
</evidence>
<protein>
    <submittedName>
        <fullName evidence="2">Uncharacterized protein</fullName>
    </submittedName>
</protein>
<proteinExistence type="predicted"/>
<evidence type="ECO:0000256" key="1">
    <source>
        <dbReference type="SAM" id="MobiDB-lite"/>
    </source>
</evidence>
<evidence type="ECO:0000313" key="3">
    <source>
        <dbReference type="Proteomes" id="UP001642487"/>
    </source>
</evidence>
<sequence>MRLFSVMGPSRYETNFDQITLELNWEMGLQKKRLNLEFPSKIWVSNQLESTSPASIRLWSKCYLLENEEGKQNKRICWVCFSKFSTHNKRDSSNGLRSQESENRIGKNMNPSIKKRLEIGKLLTKWPSAAAAAQASRPKYFLFNDSVYEDLDFGNYSWFWESWVAFQS</sequence>
<name>A0ABP0YC32_9ROSI</name>
<gene>
    <name evidence="2" type="ORF">CITCOLO1_LOCUS10002</name>
</gene>
<keyword evidence="3" id="KW-1185">Reference proteome</keyword>
<dbReference type="EMBL" id="OZ021737">
    <property type="protein sequence ID" value="CAK9318048.1"/>
    <property type="molecule type" value="Genomic_DNA"/>
</dbReference>
<organism evidence="2 3">
    <name type="scientific">Citrullus colocynthis</name>
    <name type="common">colocynth</name>
    <dbReference type="NCBI Taxonomy" id="252529"/>
    <lineage>
        <taxon>Eukaryota</taxon>
        <taxon>Viridiplantae</taxon>
        <taxon>Streptophyta</taxon>
        <taxon>Embryophyta</taxon>
        <taxon>Tracheophyta</taxon>
        <taxon>Spermatophyta</taxon>
        <taxon>Magnoliopsida</taxon>
        <taxon>eudicotyledons</taxon>
        <taxon>Gunneridae</taxon>
        <taxon>Pentapetalae</taxon>
        <taxon>rosids</taxon>
        <taxon>fabids</taxon>
        <taxon>Cucurbitales</taxon>
        <taxon>Cucurbitaceae</taxon>
        <taxon>Benincaseae</taxon>
        <taxon>Citrullus</taxon>
    </lineage>
</organism>
<dbReference type="Proteomes" id="UP001642487">
    <property type="component" value="Chromosome 3"/>
</dbReference>
<feature type="region of interest" description="Disordered" evidence="1">
    <location>
        <begin position="88"/>
        <end position="107"/>
    </location>
</feature>
<accession>A0ABP0YC32</accession>